<proteinExistence type="predicted"/>
<protein>
    <submittedName>
        <fullName evidence="1">Uncharacterized protein</fullName>
    </submittedName>
</protein>
<sequence>MKSKKKNGSRRDFLRRMLELEDIVNPSTGVLRYAGLLGSEDGGEAPMSVAETGLEETPLEGNPVERLDGNGKNTSAKTLEVIRRQPRIVAESTNLEKGGACSGISTRQQWRGKDSHSNSVSEDEDRLDRSRSPMAQSNRATGVVIAKPAAGQEQGGPVAELVWAENLEMRKGAGLMDSGRGGSSWIRGRNDPDSGVGLWTRSTPGGWASHEWRIFGPSWSC</sequence>
<evidence type="ECO:0000313" key="1">
    <source>
        <dbReference type="EMBL" id="KAJ0094036.1"/>
    </source>
</evidence>
<evidence type="ECO:0000313" key="2">
    <source>
        <dbReference type="Proteomes" id="UP001164250"/>
    </source>
</evidence>
<dbReference type="Proteomes" id="UP001164250">
    <property type="component" value="Chromosome 7"/>
</dbReference>
<reference evidence="2" key="1">
    <citation type="journal article" date="2023" name="G3 (Bethesda)">
        <title>Genome assembly and association tests identify interacting loci associated with vigor, precocity, and sex in interspecific pistachio rootstocks.</title>
        <authorList>
            <person name="Palmer W."/>
            <person name="Jacygrad E."/>
            <person name="Sagayaradj S."/>
            <person name="Cavanaugh K."/>
            <person name="Han R."/>
            <person name="Bertier L."/>
            <person name="Beede B."/>
            <person name="Kafkas S."/>
            <person name="Golino D."/>
            <person name="Preece J."/>
            <person name="Michelmore R."/>
        </authorList>
    </citation>
    <scope>NUCLEOTIDE SEQUENCE [LARGE SCALE GENOMIC DNA]</scope>
</reference>
<gene>
    <name evidence="1" type="ORF">Patl1_26858</name>
</gene>
<dbReference type="EMBL" id="CM047903">
    <property type="protein sequence ID" value="KAJ0094036.1"/>
    <property type="molecule type" value="Genomic_DNA"/>
</dbReference>
<keyword evidence="2" id="KW-1185">Reference proteome</keyword>
<comment type="caution">
    <text evidence="1">The sequence shown here is derived from an EMBL/GenBank/DDBJ whole genome shotgun (WGS) entry which is preliminary data.</text>
</comment>
<organism evidence="1 2">
    <name type="scientific">Pistacia atlantica</name>
    <dbReference type="NCBI Taxonomy" id="434234"/>
    <lineage>
        <taxon>Eukaryota</taxon>
        <taxon>Viridiplantae</taxon>
        <taxon>Streptophyta</taxon>
        <taxon>Embryophyta</taxon>
        <taxon>Tracheophyta</taxon>
        <taxon>Spermatophyta</taxon>
        <taxon>Magnoliopsida</taxon>
        <taxon>eudicotyledons</taxon>
        <taxon>Gunneridae</taxon>
        <taxon>Pentapetalae</taxon>
        <taxon>rosids</taxon>
        <taxon>malvids</taxon>
        <taxon>Sapindales</taxon>
        <taxon>Anacardiaceae</taxon>
        <taxon>Pistacia</taxon>
    </lineage>
</organism>
<name>A0ACC1B571_9ROSI</name>
<accession>A0ACC1B571</accession>